<protein>
    <submittedName>
        <fullName evidence="2">Uncharacterized protein</fullName>
    </submittedName>
</protein>
<feature type="compositionally biased region" description="Polar residues" evidence="1">
    <location>
        <begin position="17"/>
        <end position="26"/>
    </location>
</feature>
<evidence type="ECO:0000313" key="2">
    <source>
        <dbReference type="EnsemblPlants" id="Kaladp0036s0078.1.v1.1"/>
    </source>
</evidence>
<reference evidence="2" key="1">
    <citation type="submission" date="2021-01" db="UniProtKB">
        <authorList>
            <consortium name="EnsemblPlants"/>
        </authorList>
    </citation>
    <scope>IDENTIFICATION</scope>
</reference>
<evidence type="ECO:0000256" key="1">
    <source>
        <dbReference type="SAM" id="MobiDB-lite"/>
    </source>
</evidence>
<feature type="region of interest" description="Disordered" evidence="1">
    <location>
        <begin position="110"/>
        <end position="137"/>
    </location>
</feature>
<feature type="compositionally biased region" description="Basic and acidic residues" evidence="1">
    <location>
        <begin position="1"/>
        <end position="16"/>
    </location>
</feature>
<dbReference type="AlphaFoldDB" id="A0A7N0TFU0"/>
<accession>A0A7N0TFU0</accession>
<dbReference type="Proteomes" id="UP000594263">
    <property type="component" value="Unplaced"/>
</dbReference>
<sequence length="137" mass="15441">MEKRSTHDQGENHQNHMDSNSCNSAVTGAHKSQNKELLEEHQFGMGQCRFWDHPYQQSWTRDEKRGCRRAGSLWLILLTVGMLGDVLGGRELVVKVRNLEESSSIISFNSTTSEGEGGHVAQINREVPSCPDPLHNR</sequence>
<dbReference type="EnsemblPlants" id="Kaladp0036s0078.1.v1.1">
    <property type="protein sequence ID" value="Kaladp0036s0078.1.v1.1"/>
    <property type="gene ID" value="Kaladp0036s0078.v1.1"/>
</dbReference>
<keyword evidence="3" id="KW-1185">Reference proteome</keyword>
<evidence type="ECO:0000313" key="3">
    <source>
        <dbReference type="Proteomes" id="UP000594263"/>
    </source>
</evidence>
<proteinExistence type="predicted"/>
<dbReference type="Gramene" id="Kaladp0036s0078.1.v1.1">
    <property type="protein sequence ID" value="Kaladp0036s0078.1.v1.1"/>
    <property type="gene ID" value="Kaladp0036s0078.v1.1"/>
</dbReference>
<organism evidence="2 3">
    <name type="scientific">Kalanchoe fedtschenkoi</name>
    <name type="common">Lavender scallops</name>
    <name type="synonym">South American air plant</name>
    <dbReference type="NCBI Taxonomy" id="63787"/>
    <lineage>
        <taxon>Eukaryota</taxon>
        <taxon>Viridiplantae</taxon>
        <taxon>Streptophyta</taxon>
        <taxon>Embryophyta</taxon>
        <taxon>Tracheophyta</taxon>
        <taxon>Spermatophyta</taxon>
        <taxon>Magnoliopsida</taxon>
        <taxon>eudicotyledons</taxon>
        <taxon>Gunneridae</taxon>
        <taxon>Pentapetalae</taxon>
        <taxon>Saxifragales</taxon>
        <taxon>Crassulaceae</taxon>
        <taxon>Kalanchoe</taxon>
    </lineage>
</organism>
<name>A0A7N0TFU0_KALFE</name>
<feature type="region of interest" description="Disordered" evidence="1">
    <location>
        <begin position="1"/>
        <end position="35"/>
    </location>
</feature>